<keyword evidence="6" id="KW-1185">Reference proteome</keyword>
<dbReference type="CDD" id="cd01949">
    <property type="entry name" value="GGDEF"/>
    <property type="match status" value="1"/>
</dbReference>
<keyword evidence="3" id="KW-0472">Membrane</keyword>
<comment type="catalytic activity">
    <reaction evidence="2">
        <text>2 GTP = 3',3'-c-di-GMP + 2 diphosphate</text>
        <dbReference type="Rhea" id="RHEA:24898"/>
        <dbReference type="ChEBI" id="CHEBI:33019"/>
        <dbReference type="ChEBI" id="CHEBI:37565"/>
        <dbReference type="ChEBI" id="CHEBI:58805"/>
        <dbReference type="EC" id="2.7.7.65"/>
    </reaction>
</comment>
<dbReference type="PANTHER" id="PTHR45138:SF9">
    <property type="entry name" value="DIGUANYLATE CYCLASE DGCM-RELATED"/>
    <property type="match status" value="1"/>
</dbReference>
<feature type="transmembrane region" description="Helical" evidence="3">
    <location>
        <begin position="37"/>
        <end position="55"/>
    </location>
</feature>
<feature type="transmembrane region" description="Helical" evidence="3">
    <location>
        <begin position="67"/>
        <end position="84"/>
    </location>
</feature>
<organism evidence="5 6">
    <name type="scientific">Chitinimonas prasina</name>
    <dbReference type="NCBI Taxonomy" id="1434937"/>
    <lineage>
        <taxon>Bacteria</taxon>
        <taxon>Pseudomonadati</taxon>
        <taxon>Pseudomonadota</taxon>
        <taxon>Betaproteobacteria</taxon>
        <taxon>Neisseriales</taxon>
        <taxon>Chitinibacteraceae</taxon>
        <taxon>Chitinimonas</taxon>
    </lineage>
</organism>
<dbReference type="Pfam" id="PF00990">
    <property type="entry name" value="GGDEF"/>
    <property type="match status" value="1"/>
</dbReference>
<dbReference type="SMART" id="SM00267">
    <property type="entry name" value="GGDEF"/>
    <property type="match status" value="1"/>
</dbReference>
<feature type="domain" description="GGDEF" evidence="4">
    <location>
        <begin position="171"/>
        <end position="298"/>
    </location>
</feature>
<keyword evidence="3" id="KW-1133">Transmembrane helix</keyword>
<evidence type="ECO:0000256" key="2">
    <source>
        <dbReference type="ARBA" id="ARBA00034247"/>
    </source>
</evidence>
<dbReference type="InterPro" id="IPR029787">
    <property type="entry name" value="Nucleotide_cyclase"/>
</dbReference>
<sequence>MLHLYRVPLLVFGLALLGLLLLYQGLGELKPRADWQWMDVVGEGGTALMATIWLLQILSSRPRGRVTALLGLGLAGVALGGAADCLDEFFRLQAGANWDNWLESVLGPLGMLTLTAGLYFWRQEQFSLNEQLLKRERLFRDHRAFDRITQLANAEYLQQQVALERAARPQAPCSLILLDIDRFHAINRAYGHGEGDRLLQAISQLLLLNLGNDDLLCRYAGDRFAILLPGTDHAAAGRIASHLRSVVGQLAWHTRQQGIRLHLGARVVSAVMAGDVATQLAALNAELEPAMPLQAQAS</sequence>
<dbReference type="InterPro" id="IPR000160">
    <property type="entry name" value="GGDEF_dom"/>
</dbReference>
<evidence type="ECO:0000313" key="5">
    <source>
        <dbReference type="EMBL" id="GLR14415.1"/>
    </source>
</evidence>
<dbReference type="RefSeq" id="WP_284197488.1">
    <property type="nucleotide sequence ID" value="NZ_BSOG01000004.1"/>
</dbReference>
<dbReference type="InterPro" id="IPR043128">
    <property type="entry name" value="Rev_trsase/Diguanyl_cyclase"/>
</dbReference>
<evidence type="ECO:0000259" key="4">
    <source>
        <dbReference type="PROSITE" id="PS50887"/>
    </source>
</evidence>
<dbReference type="EC" id="2.7.7.65" evidence="1"/>
<evidence type="ECO:0000313" key="6">
    <source>
        <dbReference type="Proteomes" id="UP001156706"/>
    </source>
</evidence>
<dbReference type="PROSITE" id="PS50887">
    <property type="entry name" value="GGDEF"/>
    <property type="match status" value="1"/>
</dbReference>
<protein>
    <recommendedName>
        <fullName evidence="1">diguanylate cyclase</fullName>
        <ecNumber evidence="1">2.7.7.65</ecNumber>
    </recommendedName>
</protein>
<dbReference type="NCBIfam" id="TIGR00254">
    <property type="entry name" value="GGDEF"/>
    <property type="match status" value="1"/>
</dbReference>
<dbReference type="SUPFAM" id="SSF55073">
    <property type="entry name" value="Nucleotide cyclase"/>
    <property type="match status" value="1"/>
</dbReference>
<dbReference type="PANTHER" id="PTHR45138">
    <property type="entry name" value="REGULATORY COMPONENTS OF SENSORY TRANSDUCTION SYSTEM"/>
    <property type="match status" value="1"/>
</dbReference>
<name>A0ABQ5YHD4_9NEIS</name>
<proteinExistence type="predicted"/>
<comment type="caution">
    <text evidence="5">The sequence shown here is derived from an EMBL/GenBank/DDBJ whole genome shotgun (WGS) entry which is preliminary data.</text>
</comment>
<dbReference type="EMBL" id="BSOG01000004">
    <property type="protein sequence ID" value="GLR14415.1"/>
    <property type="molecule type" value="Genomic_DNA"/>
</dbReference>
<evidence type="ECO:0000256" key="1">
    <source>
        <dbReference type="ARBA" id="ARBA00012528"/>
    </source>
</evidence>
<dbReference type="Gene3D" id="3.30.70.270">
    <property type="match status" value="1"/>
</dbReference>
<keyword evidence="3" id="KW-0812">Transmembrane</keyword>
<reference evidence="6" key="1">
    <citation type="journal article" date="2019" name="Int. J. Syst. Evol. Microbiol.">
        <title>The Global Catalogue of Microorganisms (GCM) 10K type strain sequencing project: providing services to taxonomists for standard genome sequencing and annotation.</title>
        <authorList>
            <consortium name="The Broad Institute Genomics Platform"/>
            <consortium name="The Broad Institute Genome Sequencing Center for Infectious Disease"/>
            <person name="Wu L."/>
            <person name="Ma J."/>
        </authorList>
    </citation>
    <scope>NUCLEOTIDE SEQUENCE [LARGE SCALE GENOMIC DNA]</scope>
    <source>
        <strain evidence="6">NBRC 110044</strain>
    </source>
</reference>
<gene>
    <name evidence="5" type="ORF">GCM10007907_32050</name>
</gene>
<dbReference type="Proteomes" id="UP001156706">
    <property type="component" value="Unassembled WGS sequence"/>
</dbReference>
<accession>A0ABQ5YHD4</accession>
<dbReference type="InterPro" id="IPR050469">
    <property type="entry name" value="Diguanylate_Cyclase"/>
</dbReference>
<evidence type="ECO:0000256" key="3">
    <source>
        <dbReference type="SAM" id="Phobius"/>
    </source>
</evidence>